<dbReference type="EMBL" id="CP001650">
    <property type="protein sequence ID" value="ADF50533.1"/>
    <property type="molecule type" value="Genomic_DNA"/>
</dbReference>
<dbReference type="Pfam" id="PF09697">
    <property type="entry name" value="Porph_ging"/>
    <property type="match status" value="1"/>
</dbReference>
<dbReference type="HOGENOM" id="CLU_1127811_0_0_10"/>
<reference evidence="1 2" key="1">
    <citation type="journal article" date="2010" name="BMC Genomics">
        <title>The complete genome of Zunongwangia profunda SM-A87 reveals its adaptation to the deep-sea environment and ecological role in sedimentary organic nitrogen degradation.</title>
        <authorList>
            <person name="Qin Q.L."/>
            <person name="Zhang X.Y."/>
            <person name="Wang X.M."/>
            <person name="Liu G.M."/>
            <person name="Chen X.L."/>
            <person name="Xie B.B."/>
            <person name="Dang H.Y."/>
            <person name="Zhou B.C."/>
            <person name="Yu J."/>
            <person name="Zhang Y.Z."/>
        </authorList>
    </citation>
    <scope>NUCLEOTIDE SEQUENCE [LARGE SCALE GENOMIC DNA]</scope>
    <source>
        <strain evidence="2">DSM 18752 / CCTCC AB 206139 / SM-A87</strain>
    </source>
</reference>
<keyword evidence="2" id="KW-1185">Reference proteome</keyword>
<dbReference type="AlphaFoldDB" id="D5BCM0"/>
<name>D5BCM0_ZUNPS</name>
<dbReference type="InterPro" id="IPR005901">
    <property type="entry name" value="GLPGLI"/>
</dbReference>
<dbReference type="Proteomes" id="UP000001654">
    <property type="component" value="Chromosome"/>
</dbReference>
<dbReference type="NCBIfam" id="TIGR01200">
    <property type="entry name" value="GLPGLI"/>
    <property type="match status" value="1"/>
</dbReference>
<dbReference type="STRING" id="655815.ZPR_0172"/>
<accession>D5BCM0</accession>
<proteinExistence type="predicted"/>
<organism evidence="1 2">
    <name type="scientific">Zunongwangia profunda (strain DSM 18752 / CCTCC AB 206139 / SM-A87)</name>
    <name type="common">Wangia profunda</name>
    <dbReference type="NCBI Taxonomy" id="655815"/>
    <lineage>
        <taxon>Bacteria</taxon>
        <taxon>Pseudomonadati</taxon>
        <taxon>Bacteroidota</taxon>
        <taxon>Flavobacteriia</taxon>
        <taxon>Flavobacteriales</taxon>
        <taxon>Flavobacteriaceae</taxon>
        <taxon>Zunongwangia</taxon>
    </lineage>
</organism>
<sequence length="216" mass="25557">MKEQYINPKASDDYKYFQKVMQKEVKEILPHLNFFVLSNRQSFQFTFERPMSLDNKPDAFINYATTLVFNGKSIYGNVLEKKSYYIPRVLEKTRMVDQNALNWKITDEKKDILGQECFKAYVIPSESYEDYDKYIPIYAWFAPNLNYQAGPTAYANLPGLILELETNLLKYTAVDLSLTKKKVEVINKENLDILSHKMFVQFYDEWNKNNRPSKFN</sequence>
<evidence type="ECO:0000313" key="2">
    <source>
        <dbReference type="Proteomes" id="UP000001654"/>
    </source>
</evidence>
<evidence type="ECO:0000313" key="1">
    <source>
        <dbReference type="EMBL" id="ADF50533.1"/>
    </source>
</evidence>
<gene>
    <name evidence="1" type="ordered locus">ZPR_0172</name>
</gene>
<evidence type="ECO:0008006" key="3">
    <source>
        <dbReference type="Google" id="ProtNLM"/>
    </source>
</evidence>
<protein>
    <recommendedName>
        <fullName evidence="3">GLPGLI family protein</fullName>
    </recommendedName>
</protein>
<dbReference type="KEGG" id="zpr:ZPR_0172"/>